<keyword evidence="3 5" id="KW-1133">Transmembrane helix</keyword>
<proteinExistence type="inferred from homology"/>
<dbReference type="PANTHER" id="PTHR12714:SF9">
    <property type="entry name" value="PROTEIN-S-ISOPRENYLCYSTEINE O-METHYLTRANSFERASE"/>
    <property type="match status" value="1"/>
</dbReference>
<feature type="transmembrane region" description="Helical" evidence="5">
    <location>
        <begin position="12"/>
        <end position="30"/>
    </location>
</feature>
<evidence type="ECO:0000313" key="6">
    <source>
        <dbReference type="EMBL" id="KZP00790.1"/>
    </source>
</evidence>
<dbReference type="PANTHER" id="PTHR12714">
    <property type="entry name" value="PROTEIN-S ISOPRENYLCYSTEINE O-METHYLTRANSFERASE"/>
    <property type="match status" value="1"/>
</dbReference>
<protein>
    <recommendedName>
        <fullName evidence="5">Protein-S-isoprenylcysteine O-methyltransferase</fullName>
        <ecNumber evidence="5">2.1.1.100</ecNumber>
    </recommendedName>
</protein>
<dbReference type="GO" id="GO:0005789">
    <property type="term" value="C:endoplasmic reticulum membrane"/>
    <property type="evidence" value="ECO:0007669"/>
    <property type="project" value="UniProtKB-SubCell"/>
</dbReference>
<evidence type="ECO:0000256" key="4">
    <source>
        <dbReference type="ARBA" id="ARBA00023136"/>
    </source>
</evidence>
<evidence type="ECO:0000256" key="1">
    <source>
        <dbReference type="ARBA" id="ARBA00004141"/>
    </source>
</evidence>
<organism evidence="6 7">
    <name type="scientific">Calocera viscosa (strain TUFC12733)</name>
    <dbReference type="NCBI Taxonomy" id="1330018"/>
    <lineage>
        <taxon>Eukaryota</taxon>
        <taxon>Fungi</taxon>
        <taxon>Dikarya</taxon>
        <taxon>Basidiomycota</taxon>
        <taxon>Agaricomycotina</taxon>
        <taxon>Dacrymycetes</taxon>
        <taxon>Dacrymycetales</taxon>
        <taxon>Dacrymycetaceae</taxon>
        <taxon>Calocera</taxon>
    </lineage>
</organism>
<sequence length="241" mass="26941">MSIPWYNAPTSPAWLVTHSVIAMISGYRTATIGIQSPNKDPATQTRYKENAFVVFMLVLLPKAIQVYIGVALAFMAARAGLALAYPDVLAKICTSCPPLWLTLCGITGSLLGWAGTELRVWCYAALGEYFTFRLAVQDKQPLITTGPYTYLRHPSYLGGLLQGLGMELSMILCNPISLCYGRNLFKYSEQLETAFLILMFVAPVAALVRRIGGEERMLKAKFGKEYTEWESRTWRLIPFVY</sequence>
<keyword evidence="5" id="KW-0489">Methyltransferase</keyword>
<dbReference type="GO" id="GO:0004671">
    <property type="term" value="F:protein C-terminal S-isoprenylcysteine carboxyl O-methyltransferase activity"/>
    <property type="evidence" value="ECO:0007669"/>
    <property type="project" value="UniProtKB-EC"/>
</dbReference>
<evidence type="ECO:0000256" key="3">
    <source>
        <dbReference type="ARBA" id="ARBA00022989"/>
    </source>
</evidence>
<keyword evidence="5" id="KW-0949">S-adenosyl-L-methionine</keyword>
<comment type="caution">
    <text evidence="5">Lacks conserved residue(s) required for the propagation of feature annotation.</text>
</comment>
<dbReference type="OrthoDB" id="422086at2759"/>
<dbReference type="InterPro" id="IPR007269">
    <property type="entry name" value="ICMT_MeTrfase"/>
</dbReference>
<accession>A0A167RDB1</accession>
<keyword evidence="7" id="KW-1185">Reference proteome</keyword>
<dbReference type="AlphaFoldDB" id="A0A167RDB1"/>
<gene>
    <name evidence="6" type="ORF">CALVIDRAFT_594968</name>
</gene>
<dbReference type="Proteomes" id="UP000076738">
    <property type="component" value="Unassembled WGS sequence"/>
</dbReference>
<dbReference type="GO" id="GO:0032259">
    <property type="term" value="P:methylation"/>
    <property type="evidence" value="ECO:0007669"/>
    <property type="project" value="UniProtKB-KW"/>
</dbReference>
<dbReference type="Gene3D" id="1.20.120.1630">
    <property type="match status" value="1"/>
</dbReference>
<keyword evidence="2 5" id="KW-0812">Transmembrane</keyword>
<dbReference type="STRING" id="1330018.A0A167RDB1"/>
<comment type="subcellular location">
    <subcellularLocation>
        <location evidence="5">Endoplasmic reticulum membrane</location>
        <topology evidence="5">Multi-pass membrane protein</topology>
    </subcellularLocation>
    <subcellularLocation>
        <location evidence="1">Membrane</location>
        <topology evidence="1">Multi-pass membrane protein</topology>
    </subcellularLocation>
</comment>
<keyword evidence="5" id="KW-0256">Endoplasmic reticulum</keyword>
<evidence type="ECO:0000256" key="5">
    <source>
        <dbReference type="RuleBase" id="RU362022"/>
    </source>
</evidence>
<comment type="similarity">
    <text evidence="5">Belongs to the class VI-like SAM-binding methyltransferase superfamily. Isoprenylcysteine carboxyl methyltransferase family.</text>
</comment>
<evidence type="ECO:0000313" key="7">
    <source>
        <dbReference type="Proteomes" id="UP000076738"/>
    </source>
</evidence>
<dbReference type="EC" id="2.1.1.100" evidence="5"/>
<comment type="catalytic activity">
    <reaction evidence="5">
        <text>[protein]-C-terminal S-[(2E,6E)-farnesyl]-L-cysteine + S-adenosyl-L-methionine = [protein]-C-terminal S-[(2E,6E)-farnesyl]-L-cysteine methyl ester + S-adenosyl-L-homocysteine</text>
        <dbReference type="Rhea" id="RHEA:21672"/>
        <dbReference type="Rhea" id="RHEA-COMP:12125"/>
        <dbReference type="Rhea" id="RHEA-COMP:12126"/>
        <dbReference type="ChEBI" id="CHEBI:57856"/>
        <dbReference type="ChEBI" id="CHEBI:59789"/>
        <dbReference type="ChEBI" id="CHEBI:90510"/>
        <dbReference type="ChEBI" id="CHEBI:90511"/>
        <dbReference type="EC" id="2.1.1.100"/>
    </reaction>
</comment>
<name>A0A167RDB1_CALVF</name>
<reference evidence="6 7" key="1">
    <citation type="journal article" date="2016" name="Mol. Biol. Evol.">
        <title>Comparative Genomics of Early-Diverging Mushroom-Forming Fungi Provides Insights into the Origins of Lignocellulose Decay Capabilities.</title>
        <authorList>
            <person name="Nagy L.G."/>
            <person name="Riley R."/>
            <person name="Tritt A."/>
            <person name="Adam C."/>
            <person name="Daum C."/>
            <person name="Floudas D."/>
            <person name="Sun H."/>
            <person name="Yadav J.S."/>
            <person name="Pangilinan J."/>
            <person name="Larsson K.H."/>
            <person name="Matsuura K."/>
            <person name="Barry K."/>
            <person name="Labutti K."/>
            <person name="Kuo R."/>
            <person name="Ohm R.A."/>
            <person name="Bhattacharya S.S."/>
            <person name="Shirouzu T."/>
            <person name="Yoshinaga Y."/>
            <person name="Martin F.M."/>
            <person name="Grigoriev I.V."/>
            <person name="Hibbett D.S."/>
        </authorList>
    </citation>
    <scope>NUCLEOTIDE SEQUENCE [LARGE SCALE GENOMIC DNA]</scope>
    <source>
        <strain evidence="6 7">TUFC12733</strain>
    </source>
</reference>
<keyword evidence="4 5" id="KW-0472">Membrane</keyword>
<dbReference type="EMBL" id="KV417268">
    <property type="protein sequence ID" value="KZP00790.1"/>
    <property type="molecule type" value="Genomic_DNA"/>
</dbReference>
<dbReference type="Pfam" id="PF04140">
    <property type="entry name" value="ICMT"/>
    <property type="match status" value="1"/>
</dbReference>
<evidence type="ECO:0000256" key="2">
    <source>
        <dbReference type="ARBA" id="ARBA00022692"/>
    </source>
</evidence>
<feature type="transmembrane region" description="Helical" evidence="5">
    <location>
        <begin position="51"/>
        <end position="77"/>
    </location>
</feature>
<feature type="transmembrane region" description="Helical" evidence="5">
    <location>
        <begin position="193"/>
        <end position="212"/>
    </location>
</feature>
<keyword evidence="5" id="KW-0808">Transferase</keyword>